<dbReference type="Proteomes" id="UP000254258">
    <property type="component" value="Unassembled WGS sequence"/>
</dbReference>
<evidence type="ECO:0000259" key="1">
    <source>
        <dbReference type="Pfam" id="PF09994"/>
    </source>
</evidence>
<accession>A0A370WXU9</accession>
<feature type="domain" description="T6SS Phospholipase effector Tle1-like catalytic" evidence="1">
    <location>
        <begin position="248"/>
        <end position="348"/>
    </location>
</feature>
<evidence type="ECO:0000313" key="3">
    <source>
        <dbReference type="Proteomes" id="UP000254258"/>
    </source>
</evidence>
<comment type="caution">
    <text evidence="2">The sequence shown here is derived from an EMBL/GenBank/DDBJ whole genome shotgun (WGS) entry which is preliminary data.</text>
</comment>
<dbReference type="AlphaFoldDB" id="A0A370WXU9"/>
<proteinExistence type="predicted"/>
<dbReference type="PANTHER" id="PTHR33840:SF1">
    <property type="entry name" value="TLE1 PHOSPHOLIPASE DOMAIN-CONTAINING PROTEIN"/>
    <property type="match status" value="1"/>
</dbReference>
<evidence type="ECO:0000313" key="2">
    <source>
        <dbReference type="EMBL" id="RDS80886.1"/>
    </source>
</evidence>
<dbReference type="PANTHER" id="PTHR33840">
    <property type="match status" value="1"/>
</dbReference>
<dbReference type="InterPro" id="IPR018712">
    <property type="entry name" value="Tle1-like_cat"/>
</dbReference>
<dbReference type="Pfam" id="PF09994">
    <property type="entry name" value="T6SS_Tle1-like_cat"/>
    <property type="match status" value="2"/>
</dbReference>
<gene>
    <name evidence="2" type="ORF">DWU98_13205</name>
</gene>
<sequence length="583" mass="64349">MPYTLTIPDPMPVDGYRKLTPLEMMQRQRALTCIRSKESAQCQGQVYATVFFDGTGNNMDWQEPGTSGKQQDLGKHSNIARLFNARFDEPENGFFSYYIPGAGTPFEKIGDHDGGAIAYGQRTLGGIGGYMGADRINWGITRVYNAVHAYITDGALLFSDDQAKIIVNNMSSSVGALTFENSYRRRVLHTWEEKLAAVVQKSQRHITQINVAVFGFSRGAAEARTFTHWLSELLQQQDGGYALAGVPLRIYFMGLFDTVASVGIPDMIPGINGHMAWADGTMHIPSSVEQCVHFFALHEQRACFPLETAANVRQMAYPGMHSDVGGGYLPTEQGKLSQLSQIPLNDMHYEAFKAGVPVLSREDIDLQTKLKADFFTPPDLVKAYNAFWSTCGIGAASSTAAASDFIRQHTHQYLQWRGGLLQRGQALDTRGFYQRAGAKDKDDLRNAQDDFAKQTAALRDRLRATDGGTDDVLDHAVAMQFSRLLVDDPLQPVDATTRELLAAVDTDASLPEEVRQFMDNYVHDSRAGFRDIPKCGLEPHRMTGGYLRYRSVFQNDRDVTKVASTEVTPSNAGAVSGPAVELA</sequence>
<name>A0A370WXU9_9GAMM</name>
<dbReference type="EMBL" id="QRBE01000007">
    <property type="protein sequence ID" value="RDS80886.1"/>
    <property type="molecule type" value="Genomic_DNA"/>
</dbReference>
<organism evidence="2 3">
    <name type="scientific">Dyella monticola</name>
    <dbReference type="NCBI Taxonomy" id="1927958"/>
    <lineage>
        <taxon>Bacteria</taxon>
        <taxon>Pseudomonadati</taxon>
        <taxon>Pseudomonadota</taxon>
        <taxon>Gammaproteobacteria</taxon>
        <taxon>Lysobacterales</taxon>
        <taxon>Rhodanobacteraceae</taxon>
        <taxon>Dyella</taxon>
    </lineage>
</organism>
<feature type="domain" description="T6SS Phospholipase effector Tle1-like catalytic" evidence="1">
    <location>
        <begin position="50"/>
        <end position="231"/>
    </location>
</feature>
<keyword evidence="3" id="KW-1185">Reference proteome</keyword>
<reference evidence="2 3" key="1">
    <citation type="submission" date="2018-07" db="EMBL/GenBank/DDBJ databases">
        <title>Dyella monticola sp. nov. and Dyella psychrodurans sp. nov. isolated from monsoon evergreen broad-leaved forest soil of Dinghu Mountain, China.</title>
        <authorList>
            <person name="Gao Z."/>
            <person name="Qiu L."/>
        </authorList>
    </citation>
    <scope>NUCLEOTIDE SEQUENCE [LARGE SCALE GENOMIC DNA]</scope>
    <source>
        <strain evidence="2 3">4G-K06</strain>
    </source>
</reference>
<protein>
    <submittedName>
        <fullName evidence="2">DUF2235 domain-containing protein</fullName>
    </submittedName>
</protein>